<dbReference type="PANTHER" id="PTHR43025:SF1">
    <property type="entry name" value="MONOGALACTOSYLDIACYLGLYCEROL SYNTHASE 2, CHLOROPLASTIC"/>
    <property type="match status" value="1"/>
</dbReference>
<comment type="caution">
    <text evidence="6">The sequence shown here is derived from an EMBL/GenBank/DDBJ whole genome shotgun (WGS) entry which is preliminary data.</text>
</comment>
<evidence type="ECO:0000313" key="6">
    <source>
        <dbReference type="EMBL" id="GJT93487.1"/>
    </source>
</evidence>
<feature type="domain" description="Diacylglycerol glucosyltransferase N-terminal" evidence="5">
    <location>
        <begin position="142"/>
        <end position="193"/>
    </location>
</feature>
<keyword evidence="7" id="KW-1185">Reference proteome</keyword>
<sequence>MKSSGVLSMFFMWTLNLHKRPKVSDAQKYLNWQMQELKQRQESEMQRDKNDSELFSTEDDKIEVAFSGAEEKEINLKGALYGELNACKAAIQTHASKISASQGVFGIEFLDKLIWKRTEPLEPLALLRCLLSNQQQSTSAPEGWPLNDMKNQYKFMVKHVQLWSLAFHETYPRWIHGVYLAAIAAFYAKYVKKKEIERSLLDKDEAVRKKSKITIDRDYDISKEVSLRAEHRAKTDPSRLKPKPNKLEMQDRNRTD</sequence>
<proteinExistence type="inferred from homology"/>
<evidence type="ECO:0000256" key="2">
    <source>
        <dbReference type="ARBA" id="ARBA00022676"/>
    </source>
</evidence>
<evidence type="ECO:0000256" key="4">
    <source>
        <dbReference type="SAM" id="MobiDB-lite"/>
    </source>
</evidence>
<organism evidence="6 7">
    <name type="scientific">Tanacetum coccineum</name>
    <dbReference type="NCBI Taxonomy" id="301880"/>
    <lineage>
        <taxon>Eukaryota</taxon>
        <taxon>Viridiplantae</taxon>
        <taxon>Streptophyta</taxon>
        <taxon>Embryophyta</taxon>
        <taxon>Tracheophyta</taxon>
        <taxon>Spermatophyta</taxon>
        <taxon>Magnoliopsida</taxon>
        <taxon>eudicotyledons</taxon>
        <taxon>Gunneridae</taxon>
        <taxon>Pentapetalae</taxon>
        <taxon>asterids</taxon>
        <taxon>campanulids</taxon>
        <taxon>Asterales</taxon>
        <taxon>Asteraceae</taxon>
        <taxon>Asteroideae</taxon>
        <taxon>Anthemideae</taxon>
        <taxon>Anthemidinae</taxon>
        <taxon>Tanacetum</taxon>
    </lineage>
</organism>
<feature type="region of interest" description="Disordered" evidence="4">
    <location>
        <begin position="226"/>
        <end position="256"/>
    </location>
</feature>
<keyword evidence="3" id="KW-0808">Transferase</keyword>
<dbReference type="Proteomes" id="UP001151760">
    <property type="component" value="Unassembled WGS sequence"/>
</dbReference>
<name>A0ABQ5I294_9ASTR</name>
<keyword evidence="2" id="KW-0328">Glycosyltransferase</keyword>
<reference evidence="6" key="1">
    <citation type="journal article" date="2022" name="Int. J. Mol. Sci.">
        <title>Draft Genome of Tanacetum Coccineum: Genomic Comparison of Closely Related Tanacetum-Family Plants.</title>
        <authorList>
            <person name="Yamashiro T."/>
            <person name="Shiraishi A."/>
            <person name="Nakayama K."/>
            <person name="Satake H."/>
        </authorList>
    </citation>
    <scope>NUCLEOTIDE SEQUENCE</scope>
</reference>
<dbReference type="PANTHER" id="PTHR43025">
    <property type="entry name" value="MONOGALACTOSYLDIACYLGLYCEROL SYNTHASE"/>
    <property type="match status" value="1"/>
</dbReference>
<gene>
    <name evidence="6" type="ORF">Tco_1082332</name>
</gene>
<dbReference type="InterPro" id="IPR050519">
    <property type="entry name" value="Glycosyltransf_28_UgtP"/>
</dbReference>
<dbReference type="EMBL" id="BQNB010020207">
    <property type="protein sequence ID" value="GJT93487.1"/>
    <property type="molecule type" value="Genomic_DNA"/>
</dbReference>
<accession>A0ABQ5I294</accession>
<evidence type="ECO:0000313" key="7">
    <source>
        <dbReference type="Proteomes" id="UP001151760"/>
    </source>
</evidence>
<comment type="similarity">
    <text evidence="1">Belongs to the glycosyltransferase 28 family.</text>
</comment>
<evidence type="ECO:0000256" key="3">
    <source>
        <dbReference type="ARBA" id="ARBA00022679"/>
    </source>
</evidence>
<evidence type="ECO:0000256" key="1">
    <source>
        <dbReference type="ARBA" id="ARBA00006962"/>
    </source>
</evidence>
<dbReference type="InterPro" id="IPR009695">
    <property type="entry name" value="Diacylglyc_glucosyltr_N"/>
</dbReference>
<evidence type="ECO:0000259" key="5">
    <source>
        <dbReference type="Pfam" id="PF06925"/>
    </source>
</evidence>
<dbReference type="Pfam" id="PF06925">
    <property type="entry name" value="MGDG_synth"/>
    <property type="match status" value="1"/>
</dbReference>
<reference evidence="6" key="2">
    <citation type="submission" date="2022-01" db="EMBL/GenBank/DDBJ databases">
        <authorList>
            <person name="Yamashiro T."/>
            <person name="Shiraishi A."/>
            <person name="Satake H."/>
            <person name="Nakayama K."/>
        </authorList>
    </citation>
    <scope>NUCLEOTIDE SEQUENCE</scope>
</reference>
<protein>
    <submittedName>
        <fullName evidence="6">Monogalactosyldiacylglycerol synthase 2, chloroplastic-like protein</fullName>
    </submittedName>
</protein>